<dbReference type="GO" id="GO:0042773">
    <property type="term" value="P:ATP synthesis coupled electron transport"/>
    <property type="evidence" value="ECO:0007669"/>
    <property type="project" value="InterPro"/>
</dbReference>
<evidence type="ECO:0000259" key="19">
    <source>
        <dbReference type="Pfam" id="PF06455"/>
    </source>
</evidence>
<dbReference type="InterPro" id="IPR010934">
    <property type="entry name" value="NADH_DH_su5_C"/>
</dbReference>
<evidence type="ECO:0000256" key="1">
    <source>
        <dbReference type="ARBA" id="ARBA00004448"/>
    </source>
</evidence>
<keyword evidence="9" id="KW-0249">Electron transport</keyword>
<feature type="transmembrane region" description="Helical" evidence="16">
    <location>
        <begin position="620"/>
        <end position="639"/>
    </location>
</feature>
<keyword evidence="6 16" id="KW-0812">Transmembrane</keyword>
<dbReference type="PRINTS" id="PR01434">
    <property type="entry name" value="NADHDHGNASE5"/>
</dbReference>
<dbReference type="InterPro" id="IPR001516">
    <property type="entry name" value="Proton_antipo_N"/>
</dbReference>
<reference evidence="20" key="1">
    <citation type="journal article" date="2010" name="Mol. Phylogenet. Evol.">
        <title>Mitochondrial genome evolution in Ophiuroidea, Echinoidea, and Holothuroidea: Insights in phylogenetic relationships of Echinodermata.</title>
        <authorList>
            <person name="Perseke M."/>
            <person name="Bernhard D."/>
            <person name="Fritzsch G."/>
            <person name="Bruemmer F."/>
            <person name="Stadler P.F."/>
            <person name="Schlegel M."/>
        </authorList>
    </citation>
    <scope>NUCLEOTIDE SEQUENCE</scope>
</reference>
<evidence type="ECO:0000259" key="17">
    <source>
        <dbReference type="Pfam" id="PF00361"/>
    </source>
</evidence>
<comment type="catalytic activity">
    <reaction evidence="15 16">
        <text>a ubiquinone + NADH + 5 H(+)(in) = a ubiquinol + NAD(+) + 4 H(+)(out)</text>
        <dbReference type="Rhea" id="RHEA:29091"/>
        <dbReference type="Rhea" id="RHEA-COMP:9565"/>
        <dbReference type="Rhea" id="RHEA-COMP:9566"/>
        <dbReference type="ChEBI" id="CHEBI:15378"/>
        <dbReference type="ChEBI" id="CHEBI:16389"/>
        <dbReference type="ChEBI" id="CHEBI:17976"/>
        <dbReference type="ChEBI" id="CHEBI:57540"/>
        <dbReference type="ChEBI" id="CHEBI:57945"/>
        <dbReference type="EC" id="7.1.1.2"/>
    </reaction>
</comment>
<feature type="transmembrane region" description="Helical" evidence="16">
    <location>
        <begin position="337"/>
        <end position="355"/>
    </location>
</feature>
<evidence type="ECO:0000256" key="2">
    <source>
        <dbReference type="ARBA" id="ARBA00012944"/>
    </source>
</evidence>
<evidence type="ECO:0000256" key="9">
    <source>
        <dbReference type="ARBA" id="ARBA00022982"/>
    </source>
</evidence>
<evidence type="ECO:0000256" key="11">
    <source>
        <dbReference type="ARBA" id="ARBA00023027"/>
    </source>
</evidence>
<evidence type="ECO:0000256" key="16">
    <source>
        <dbReference type="RuleBase" id="RU003404"/>
    </source>
</evidence>
<evidence type="ECO:0000259" key="18">
    <source>
        <dbReference type="Pfam" id="PF00662"/>
    </source>
</evidence>
<proteinExistence type="inferred from homology"/>
<evidence type="ECO:0000256" key="8">
    <source>
        <dbReference type="ARBA" id="ARBA00022967"/>
    </source>
</evidence>
<comment type="function">
    <text evidence="16">Core subunit of the mitochondrial membrane respiratory chain NADH dehydrogenase (Complex I) which catalyzes electron transfer from NADH through the respiratory chain, using ubiquinone as an electron acceptor. Essential for the catalytic activity and assembly of complex I.</text>
</comment>
<sequence length="640" mass="69307">MIINPLLIILSINASIIITLIVSIFFFSSSFSTSIEPSTRSNTSEVVGVTTVIQSDKITHSLSPGPFMINVLKILAFLSIVSLAISLYSEFQNINITFSFWLNNTPTNVSLNLMYDQYFVVFLTVALIVTWSIIEFSHYYMASDPNSTAFFRLLTIFLLNMLILTCSNSLFLIFLGWEGVGFLSFLLISWWTTRNDANSAALEAVIYNRIGDIGLITFMALSILLTNSWNLNEVILNSQQFTSFVPFMLFGLVLAAAGKSAQFGLHPWLPAAMEGPTPVSALLHSSTMVVAGVFLLIRTESLLAINTSAQSAVLILGGITALFAASTAVVQHDIKKIIAYSTTSQLGLMITSIGLGQPLLALFHICTHAFFKAMLFLCSGSVIHSLKDEQDLRKMGGLSSLLPVTSACLILGSLALMGTPFLAGFYSKDLILEAAGASTLNSLGLALSLIATLLTAVYSFRIILLCFLSSPTISPLSPIEEENQNLNGALLRLSIGTIISGWFFSNFIFNAPMLVVPSTIKSLPLIVTIAGTGMLIVLLGYLTEKAINSKAHSTLTLQWFFVDLIHTASITTSFVLSLFFSTRTMDRGWSENIGPQGTGALSLLAAKTNQSLQSGLIKRYAASSILLIFTISLVSLLITS</sequence>
<protein>
    <recommendedName>
        <fullName evidence="3 16">NADH-ubiquinone oxidoreductase chain 5</fullName>
        <ecNumber evidence="2 16">7.1.1.2</ecNumber>
    </recommendedName>
</protein>
<evidence type="ECO:0000256" key="3">
    <source>
        <dbReference type="ARBA" id="ARBA00021096"/>
    </source>
</evidence>
<gene>
    <name evidence="20" type="primary">NADH5</name>
</gene>
<feature type="transmembrane region" description="Helical" evidence="16">
    <location>
        <begin position="523"/>
        <end position="543"/>
    </location>
</feature>
<feature type="transmembrane region" description="Helical" evidence="16">
    <location>
        <begin position="149"/>
        <end position="165"/>
    </location>
</feature>
<dbReference type="GO" id="GO:0003954">
    <property type="term" value="F:NADH dehydrogenase activity"/>
    <property type="evidence" value="ECO:0007669"/>
    <property type="project" value="TreeGrafter"/>
</dbReference>
<organism evidence="20">
    <name type="scientific">Echinocardium cordatum</name>
    <name type="common">Common heart urchin</name>
    <name type="synonym">Echinus cordatum</name>
    <dbReference type="NCBI Taxonomy" id="39298"/>
    <lineage>
        <taxon>Eukaryota</taxon>
        <taxon>Metazoa</taxon>
        <taxon>Echinodermata</taxon>
        <taxon>Eleutherozoa</taxon>
        <taxon>Echinozoa</taxon>
        <taxon>Echinoidea</taxon>
        <taxon>Euechinoidea</taxon>
        <taxon>Atelostomata</taxon>
        <taxon>Spatangoida</taxon>
        <taxon>Loveniidae</taxon>
        <taxon>Echinocardium</taxon>
    </lineage>
</organism>
<dbReference type="Pfam" id="PF00662">
    <property type="entry name" value="Proton_antipo_N"/>
    <property type="match status" value="1"/>
</dbReference>
<evidence type="ECO:0000256" key="10">
    <source>
        <dbReference type="ARBA" id="ARBA00022989"/>
    </source>
</evidence>
<keyword evidence="4 16" id="KW-0813">Transport</keyword>
<evidence type="ECO:0000256" key="14">
    <source>
        <dbReference type="ARBA" id="ARBA00023136"/>
    </source>
</evidence>
<keyword evidence="13 16" id="KW-0496">Mitochondrion</keyword>
<keyword evidence="12 16" id="KW-0830">Ubiquinone</keyword>
<feature type="domain" description="NADH dehydrogenase subunit 5 C-terminal" evidence="19">
    <location>
        <begin position="458"/>
        <end position="633"/>
    </location>
</feature>
<dbReference type="EC" id="7.1.1.2" evidence="2 16"/>
<keyword evidence="14 16" id="KW-0472">Membrane</keyword>
<feature type="transmembrane region" description="Helical" evidence="16">
    <location>
        <begin position="279"/>
        <end position="297"/>
    </location>
</feature>
<feature type="transmembrane region" description="Helical" evidence="16">
    <location>
        <begin position="443"/>
        <end position="468"/>
    </location>
</feature>
<feature type="transmembrane region" description="Helical" evidence="16">
    <location>
        <begin position="555"/>
        <end position="580"/>
    </location>
</feature>
<dbReference type="Pfam" id="PF00361">
    <property type="entry name" value="Proton_antipo_M"/>
    <property type="match status" value="1"/>
</dbReference>
<feature type="transmembrane region" description="Helical" evidence="16">
    <location>
        <begin position="118"/>
        <end position="137"/>
    </location>
</feature>
<feature type="transmembrane region" description="Helical" evidence="16">
    <location>
        <begin position="398"/>
        <end position="423"/>
    </location>
</feature>
<dbReference type="InterPro" id="IPR003945">
    <property type="entry name" value="NU5C-like"/>
</dbReference>
<evidence type="ECO:0000256" key="12">
    <source>
        <dbReference type="ARBA" id="ARBA00023075"/>
    </source>
</evidence>
<geneLocation type="mitochondrion" evidence="20"/>
<name>D3H5Y7_ECHCD</name>
<dbReference type="PANTHER" id="PTHR42829:SF2">
    <property type="entry name" value="NADH-UBIQUINONE OXIDOREDUCTASE CHAIN 5"/>
    <property type="match status" value="1"/>
</dbReference>
<comment type="similarity">
    <text evidence="16">Belongs to the complex I subunit 5 family.</text>
</comment>
<accession>D3H5Y7</accession>
<feature type="domain" description="NADH:quinone oxidoreductase/Mrp antiporter transmembrane" evidence="17">
    <location>
        <begin position="167"/>
        <end position="454"/>
    </location>
</feature>
<keyword evidence="5" id="KW-0679">Respiratory chain</keyword>
<evidence type="ECO:0000313" key="20">
    <source>
        <dbReference type="EMBL" id="CBH40161.1"/>
    </source>
</evidence>
<dbReference type="InterPro" id="IPR001750">
    <property type="entry name" value="ND/Mrp_TM"/>
</dbReference>
<feature type="transmembrane region" description="Helical" evidence="16">
    <location>
        <begin position="489"/>
        <end position="511"/>
    </location>
</feature>
<evidence type="ECO:0000256" key="13">
    <source>
        <dbReference type="ARBA" id="ARBA00023128"/>
    </source>
</evidence>
<evidence type="ECO:0000256" key="5">
    <source>
        <dbReference type="ARBA" id="ARBA00022660"/>
    </source>
</evidence>
<dbReference type="PANTHER" id="PTHR42829">
    <property type="entry name" value="NADH-UBIQUINONE OXIDOREDUCTASE CHAIN 5"/>
    <property type="match status" value="1"/>
</dbReference>
<dbReference type="GO" id="GO:0008137">
    <property type="term" value="F:NADH dehydrogenase (ubiquinone) activity"/>
    <property type="evidence" value="ECO:0007669"/>
    <property type="project" value="UniProtKB-EC"/>
</dbReference>
<feature type="transmembrane region" description="Helical" evidence="16">
    <location>
        <begin position="361"/>
        <end position="386"/>
    </location>
</feature>
<evidence type="ECO:0000256" key="15">
    <source>
        <dbReference type="ARBA" id="ARBA00049551"/>
    </source>
</evidence>
<evidence type="ECO:0000256" key="4">
    <source>
        <dbReference type="ARBA" id="ARBA00022448"/>
    </source>
</evidence>
<feature type="transmembrane region" description="Helical" evidence="16">
    <location>
        <begin position="171"/>
        <end position="192"/>
    </location>
</feature>
<keyword evidence="7" id="KW-0999">Mitochondrion inner membrane</keyword>
<dbReference type="AlphaFoldDB" id="D3H5Y7"/>
<keyword evidence="8" id="KW-1278">Translocase</keyword>
<feature type="transmembrane region" description="Helical" evidence="16">
    <location>
        <begin position="213"/>
        <end position="229"/>
    </location>
</feature>
<dbReference type="InterPro" id="IPR018393">
    <property type="entry name" value="NADHpl_OxRdtase_5_subgr"/>
</dbReference>
<evidence type="ECO:0000256" key="6">
    <source>
        <dbReference type="ARBA" id="ARBA00022692"/>
    </source>
</evidence>
<feature type="transmembrane region" description="Helical" evidence="16">
    <location>
        <begin position="241"/>
        <end position="258"/>
    </location>
</feature>
<dbReference type="GO" id="GO:0005743">
    <property type="term" value="C:mitochondrial inner membrane"/>
    <property type="evidence" value="ECO:0007669"/>
    <property type="project" value="UniProtKB-SubCell"/>
</dbReference>
<feature type="domain" description="NADH-Ubiquinone oxidoreductase (complex I) chain 5 N-terminal" evidence="18">
    <location>
        <begin position="101"/>
        <end position="151"/>
    </location>
</feature>
<feature type="transmembrane region" description="Helical" evidence="16">
    <location>
        <begin position="309"/>
        <end position="330"/>
    </location>
</feature>
<evidence type="ECO:0000256" key="7">
    <source>
        <dbReference type="ARBA" id="ARBA00022792"/>
    </source>
</evidence>
<dbReference type="EMBL" id="FN562581">
    <property type="protein sequence ID" value="CBH40161.1"/>
    <property type="molecule type" value="Genomic_DNA"/>
</dbReference>
<dbReference type="NCBIfam" id="TIGR01974">
    <property type="entry name" value="NDH_I_L"/>
    <property type="match status" value="1"/>
</dbReference>
<keyword evidence="10 16" id="KW-1133">Transmembrane helix</keyword>
<feature type="transmembrane region" description="Helical" evidence="16">
    <location>
        <begin position="67"/>
        <end position="88"/>
    </location>
</feature>
<keyword evidence="11 16" id="KW-0520">NAD</keyword>
<comment type="subcellular location">
    <subcellularLocation>
        <location evidence="1">Mitochondrion inner membrane</location>
        <topology evidence="1">Multi-pass membrane protein</topology>
    </subcellularLocation>
</comment>
<dbReference type="GO" id="GO:0015990">
    <property type="term" value="P:electron transport coupled proton transport"/>
    <property type="evidence" value="ECO:0007669"/>
    <property type="project" value="TreeGrafter"/>
</dbReference>
<feature type="transmembrane region" description="Helical" evidence="16">
    <location>
        <begin position="6"/>
        <end position="27"/>
    </location>
</feature>
<dbReference type="Pfam" id="PF06455">
    <property type="entry name" value="NADH5_C"/>
    <property type="match status" value="1"/>
</dbReference>